<protein>
    <submittedName>
        <fullName evidence="6">Penicillin acylase family protein</fullName>
    </submittedName>
</protein>
<dbReference type="GO" id="GO:0016811">
    <property type="term" value="F:hydrolase activity, acting on carbon-nitrogen (but not peptide) bonds, in linear amides"/>
    <property type="evidence" value="ECO:0007669"/>
    <property type="project" value="InterPro"/>
</dbReference>
<comment type="cofactor">
    <cofactor evidence="5">
        <name>Ca(2+)</name>
        <dbReference type="ChEBI" id="CHEBI:29108"/>
    </cofactor>
    <text evidence="5">Binds 1 Ca(2+) ion per dimer.</text>
</comment>
<keyword evidence="5" id="KW-0106">Calcium</keyword>
<dbReference type="AlphaFoldDB" id="A0A7V5PQK5"/>
<dbReference type="CDD" id="cd03747">
    <property type="entry name" value="Ntn_PGA_like"/>
    <property type="match status" value="1"/>
</dbReference>
<dbReference type="SUPFAM" id="SSF56235">
    <property type="entry name" value="N-terminal nucleophile aminohydrolases (Ntn hydrolases)"/>
    <property type="match status" value="1"/>
</dbReference>
<keyword evidence="2" id="KW-0378">Hydrolase</keyword>
<feature type="binding site" evidence="5">
    <location>
        <position position="190"/>
    </location>
    <ligand>
        <name>Ca(2+)</name>
        <dbReference type="ChEBI" id="CHEBI:29108"/>
    </ligand>
</feature>
<dbReference type="PANTHER" id="PTHR34218">
    <property type="entry name" value="PEPTIDASE S45 PENICILLIN AMIDASE"/>
    <property type="match status" value="1"/>
</dbReference>
<dbReference type="Proteomes" id="UP000886124">
    <property type="component" value="Unassembled WGS sequence"/>
</dbReference>
<proteinExistence type="inferred from homology"/>
<evidence type="ECO:0000256" key="4">
    <source>
        <dbReference type="PIRSR" id="PIRSR001227-1"/>
    </source>
</evidence>
<organism evidence="6">
    <name type="scientific">Caldithrix abyssi</name>
    <dbReference type="NCBI Taxonomy" id="187145"/>
    <lineage>
        <taxon>Bacteria</taxon>
        <taxon>Pseudomonadati</taxon>
        <taxon>Calditrichota</taxon>
        <taxon>Calditrichia</taxon>
        <taxon>Calditrichales</taxon>
        <taxon>Calditrichaceae</taxon>
        <taxon>Caldithrix</taxon>
    </lineage>
</organism>
<evidence type="ECO:0000313" key="6">
    <source>
        <dbReference type="EMBL" id="HHJ52940.1"/>
    </source>
</evidence>
<keyword evidence="5" id="KW-0479">Metal-binding</keyword>
<name>A0A7V5PQK5_CALAY</name>
<feature type="active site" description="Nucleophile" evidence="4">
    <location>
        <position position="252"/>
    </location>
</feature>
<comment type="caution">
    <text evidence="6">The sequence shown here is derived from an EMBL/GenBank/DDBJ whole genome shotgun (WGS) entry which is preliminary data.</text>
</comment>
<dbReference type="PANTHER" id="PTHR34218:SF4">
    <property type="entry name" value="ACYL-HOMOSERINE LACTONE ACYLASE QUIP"/>
    <property type="match status" value="1"/>
</dbReference>
<dbReference type="InterPro" id="IPR002692">
    <property type="entry name" value="S45"/>
</dbReference>
<dbReference type="GO" id="GO:0046872">
    <property type="term" value="F:metal ion binding"/>
    <property type="evidence" value="ECO:0007669"/>
    <property type="project" value="UniProtKB-KW"/>
</dbReference>
<dbReference type="InterPro" id="IPR029055">
    <property type="entry name" value="Ntn_hydrolases_N"/>
</dbReference>
<dbReference type="InterPro" id="IPR014395">
    <property type="entry name" value="Pen/GL7ACA/AHL_acylase"/>
</dbReference>
<evidence type="ECO:0000256" key="3">
    <source>
        <dbReference type="ARBA" id="ARBA00023145"/>
    </source>
</evidence>
<dbReference type="InterPro" id="IPR023343">
    <property type="entry name" value="Penicillin_amidase_dom1"/>
</dbReference>
<dbReference type="Gene3D" id="1.10.439.10">
    <property type="entry name" value="Penicillin Amidohydrolase, domain 1"/>
    <property type="match status" value="1"/>
</dbReference>
<evidence type="ECO:0000256" key="5">
    <source>
        <dbReference type="PIRSR" id="PIRSR001227-2"/>
    </source>
</evidence>
<comment type="similarity">
    <text evidence="1">Belongs to the peptidase S45 family.</text>
</comment>
<feature type="binding site" evidence="5">
    <location>
        <position position="325"/>
    </location>
    <ligand>
        <name>Ca(2+)</name>
        <dbReference type="ChEBI" id="CHEBI:29108"/>
    </ligand>
</feature>
<dbReference type="InterPro" id="IPR043147">
    <property type="entry name" value="Penicillin_amidase_A-knob"/>
</dbReference>
<reference evidence="6" key="1">
    <citation type="journal article" date="2020" name="mSystems">
        <title>Genome- and Community-Level Interaction Insights into Carbon Utilization and Element Cycling Functions of Hydrothermarchaeota in Hydrothermal Sediment.</title>
        <authorList>
            <person name="Zhou Z."/>
            <person name="Liu Y."/>
            <person name="Xu W."/>
            <person name="Pan J."/>
            <person name="Luo Z.H."/>
            <person name="Li M."/>
        </authorList>
    </citation>
    <scope>NUCLEOTIDE SEQUENCE [LARGE SCALE GENOMIC DNA]</scope>
    <source>
        <strain evidence="6">HyVt-527</strain>
    </source>
</reference>
<evidence type="ECO:0000256" key="1">
    <source>
        <dbReference type="ARBA" id="ARBA00006586"/>
    </source>
</evidence>
<dbReference type="Gene3D" id="1.10.1400.10">
    <property type="match status" value="1"/>
</dbReference>
<gene>
    <name evidence="6" type="ORF">ENJ89_07075</name>
</gene>
<dbReference type="EMBL" id="DROD01000472">
    <property type="protein sequence ID" value="HHJ52940.1"/>
    <property type="molecule type" value="Genomic_DNA"/>
</dbReference>
<dbReference type="GO" id="GO:0017000">
    <property type="term" value="P:antibiotic biosynthetic process"/>
    <property type="evidence" value="ECO:0007669"/>
    <property type="project" value="InterPro"/>
</dbReference>
<dbReference type="Gene3D" id="2.30.120.10">
    <property type="match status" value="1"/>
</dbReference>
<sequence>MKRTVLIIILVILVAVVAFGIYQYRRLFFAPLPAEQTLTLQAVEQRVEISRDAYGTPHIVAQNSKDLFYGIGYAQAQDRLFQMDLNRRIGTGRLAELFGDKALSLDRFMHTIGLPELAQETPDFAAPELPDLVDAYVQGINDYLRQAVAEDKLPLEYRLLGVQPELWRPEDSWATGCYLAWALAYNYSSELIMAQVAEKVSPQRLTDLLPHYPPDKPVHIDRAMMAAAAETGRRLKHLFALVPALAGASGGSNAWAVAGNRSASGKPLLAADPHLQAGRIPGVFYAMHLSAPQVEEFGVAMPGQPFILIGRNAHLAWGVTNNGADVQDLFVFQRHPKRRNEYHYNQQWLPLEKTLKTIKVKDEESASGFRNDTLIVYRTLRGPVISDMAKDSVLVSLHWLGEESPLDFSVFWLFTKARNWQEFRRAAMAYNGSPQNLVYADREGHIAYRVMGSIPERNPRVEWNSFLPVDGGNPDFQWVGMRPAEEMPELVDPPEGLIASANQPTYRADDPRYFPQKNDPGFRVARIRQLLTKQEKHDLNSFARIQSDSYSLLAERLMSRWSEELEQIPALSNKDMIAVLRKGPQDDQAMHLYHLLRRRFAFNTLRDELGDSLAAAYLDDWYLSLSPWLDIIDQKKPWLDDVTTPEKEDYSDILSKSWREVTDYLSRTGTGLSWQKAHRVPYRHPFSKVSRILAYFLDHPAQPMAGDGETINRAGFDYTPQTGADFDVSFVAAFRQVVDLAHPEHALGVLQTGSSGQPGSAHYDDQIDLWLQGKYISWDLTDK</sequence>
<feature type="binding site" evidence="5">
    <location>
        <position position="328"/>
    </location>
    <ligand>
        <name>Ca(2+)</name>
        <dbReference type="ChEBI" id="CHEBI:29108"/>
    </ligand>
</feature>
<dbReference type="Gene3D" id="3.60.20.10">
    <property type="entry name" value="Glutamine Phosphoribosylpyrophosphate, subunit 1, domain 1"/>
    <property type="match status" value="1"/>
</dbReference>
<dbReference type="Pfam" id="PF01804">
    <property type="entry name" value="Penicil_amidase"/>
    <property type="match status" value="1"/>
</dbReference>
<accession>A0A7V5PQK5</accession>
<dbReference type="InterPro" id="IPR043146">
    <property type="entry name" value="Penicillin_amidase_N_B-knob"/>
</dbReference>
<dbReference type="PIRSF" id="PIRSF001227">
    <property type="entry name" value="Pen_acylase"/>
    <property type="match status" value="1"/>
</dbReference>
<evidence type="ECO:0000256" key="2">
    <source>
        <dbReference type="ARBA" id="ARBA00022801"/>
    </source>
</evidence>
<keyword evidence="3" id="KW-0865">Zymogen</keyword>